<dbReference type="Proteomes" id="UP000789920">
    <property type="component" value="Unassembled WGS sequence"/>
</dbReference>
<sequence>RYLLMAKDSREESRKILLKHLRTYQKVYRPELLVKFSEMVDEFKSIINAAKEAIIDVDLHLNDRNTLGNAALLCGKALVIAGIWVPLALIPGAILSGGGWLGATCSDSTAIIKENVACQLLEKFFVNDEENCKTIENLRIKLKETIEKFQDIYFRFDDSEYKKQYIDRKKIEVINDVLIKLWGEKIKDDISLESDERIKHSTCQKAIRAVVEAVFKVIPSPLPIYCIYRDRCEIESRTSLKDMEKAINNWREELEGLKEKDQQLNREREK</sequence>
<name>A0ACA9Q1L9_9GLOM</name>
<evidence type="ECO:0000313" key="2">
    <source>
        <dbReference type="Proteomes" id="UP000789920"/>
    </source>
</evidence>
<comment type="caution">
    <text evidence="1">The sequence shown here is derived from an EMBL/GenBank/DDBJ whole genome shotgun (WGS) entry which is preliminary data.</text>
</comment>
<keyword evidence="2" id="KW-1185">Reference proteome</keyword>
<feature type="non-terminal residue" evidence="1">
    <location>
        <position position="1"/>
    </location>
</feature>
<gene>
    <name evidence="1" type="ORF">RPERSI_LOCUS12312</name>
</gene>
<reference evidence="1" key="1">
    <citation type="submission" date="2021-06" db="EMBL/GenBank/DDBJ databases">
        <authorList>
            <person name="Kallberg Y."/>
            <person name="Tangrot J."/>
            <person name="Rosling A."/>
        </authorList>
    </citation>
    <scope>NUCLEOTIDE SEQUENCE</scope>
    <source>
        <strain evidence="1">MA461A</strain>
    </source>
</reference>
<proteinExistence type="predicted"/>
<feature type="non-terminal residue" evidence="1">
    <location>
        <position position="270"/>
    </location>
</feature>
<protein>
    <submittedName>
        <fullName evidence="1">4672_t:CDS:1</fullName>
    </submittedName>
</protein>
<evidence type="ECO:0000313" key="1">
    <source>
        <dbReference type="EMBL" id="CAG8732566.1"/>
    </source>
</evidence>
<organism evidence="1 2">
    <name type="scientific">Racocetra persica</name>
    <dbReference type="NCBI Taxonomy" id="160502"/>
    <lineage>
        <taxon>Eukaryota</taxon>
        <taxon>Fungi</taxon>
        <taxon>Fungi incertae sedis</taxon>
        <taxon>Mucoromycota</taxon>
        <taxon>Glomeromycotina</taxon>
        <taxon>Glomeromycetes</taxon>
        <taxon>Diversisporales</taxon>
        <taxon>Gigasporaceae</taxon>
        <taxon>Racocetra</taxon>
    </lineage>
</organism>
<accession>A0ACA9Q1L9</accession>
<dbReference type="EMBL" id="CAJVQC010026243">
    <property type="protein sequence ID" value="CAG8732566.1"/>
    <property type="molecule type" value="Genomic_DNA"/>
</dbReference>